<evidence type="ECO:0000313" key="3">
    <source>
        <dbReference type="Proteomes" id="UP000827092"/>
    </source>
</evidence>
<dbReference type="EMBL" id="JAFNEN010000862">
    <property type="protein sequence ID" value="KAG8176613.1"/>
    <property type="molecule type" value="Genomic_DNA"/>
</dbReference>
<sequence length="109" mass="12805">MQTVAQEGELWHRRLGHPSLFTQNLMKLPVNENFCEGSDWGRKLILDHRYKIKDARSQTKVEEVRVNAGKQPKKGKKDISHKADLRRKGIKNQEKERSTTILRCQRAKR</sequence>
<evidence type="ECO:0000256" key="1">
    <source>
        <dbReference type="SAM" id="MobiDB-lite"/>
    </source>
</evidence>
<keyword evidence="3" id="KW-1185">Reference proteome</keyword>
<accession>A0AAV6TY37</accession>
<protein>
    <recommendedName>
        <fullName evidence="4">GAG-pre-integrase domain-containing protein</fullName>
    </recommendedName>
</protein>
<dbReference type="Proteomes" id="UP000827092">
    <property type="component" value="Unassembled WGS sequence"/>
</dbReference>
<dbReference type="AlphaFoldDB" id="A0AAV6TY37"/>
<feature type="region of interest" description="Disordered" evidence="1">
    <location>
        <begin position="67"/>
        <end position="109"/>
    </location>
</feature>
<reference evidence="2 3" key="1">
    <citation type="journal article" date="2022" name="Nat. Ecol. Evol.">
        <title>A masculinizing supergene underlies an exaggerated male reproductive morph in a spider.</title>
        <authorList>
            <person name="Hendrickx F."/>
            <person name="De Corte Z."/>
            <person name="Sonet G."/>
            <person name="Van Belleghem S.M."/>
            <person name="Kostlbacher S."/>
            <person name="Vangestel C."/>
        </authorList>
    </citation>
    <scope>NUCLEOTIDE SEQUENCE [LARGE SCALE GENOMIC DNA]</scope>
    <source>
        <strain evidence="2">W744_W776</strain>
    </source>
</reference>
<comment type="caution">
    <text evidence="2">The sequence shown here is derived from an EMBL/GenBank/DDBJ whole genome shotgun (WGS) entry which is preliminary data.</text>
</comment>
<gene>
    <name evidence="2" type="ORF">JTE90_028595</name>
</gene>
<organism evidence="2 3">
    <name type="scientific">Oedothorax gibbosus</name>
    <dbReference type="NCBI Taxonomy" id="931172"/>
    <lineage>
        <taxon>Eukaryota</taxon>
        <taxon>Metazoa</taxon>
        <taxon>Ecdysozoa</taxon>
        <taxon>Arthropoda</taxon>
        <taxon>Chelicerata</taxon>
        <taxon>Arachnida</taxon>
        <taxon>Araneae</taxon>
        <taxon>Araneomorphae</taxon>
        <taxon>Entelegynae</taxon>
        <taxon>Araneoidea</taxon>
        <taxon>Linyphiidae</taxon>
        <taxon>Erigoninae</taxon>
        <taxon>Oedothorax</taxon>
    </lineage>
</organism>
<evidence type="ECO:0008006" key="4">
    <source>
        <dbReference type="Google" id="ProtNLM"/>
    </source>
</evidence>
<name>A0AAV6TY37_9ARAC</name>
<feature type="compositionally biased region" description="Basic and acidic residues" evidence="1">
    <location>
        <begin position="77"/>
        <end position="98"/>
    </location>
</feature>
<proteinExistence type="predicted"/>
<evidence type="ECO:0000313" key="2">
    <source>
        <dbReference type="EMBL" id="KAG8176613.1"/>
    </source>
</evidence>